<proteinExistence type="predicted"/>
<dbReference type="Proteomes" id="UP000823821">
    <property type="component" value="Unassembled WGS sequence"/>
</dbReference>
<sequence length="1103" mass="111444">MSAPAWFNYATYVANKLAQLQSADPEAGWTSESLQAAFTAAGYSNDADGMYQHFVDWGNAENVSPSPYFVVSEYMANKLAQLQSAEPAAGWDMTKLEQAFKDAGLSAWDHYTLYGQDEGISPSSLFDNNAYLSAKLAQLQSAQPDAGWESVDQVVDAFQAAGLNPIEHYMLYGVSEALTYTPVAPVDPETPVTNELTVDRDVLNLGAGDHVIGGVASALSAEKTLNENDLIDGGDGNDTLRVTMNGNFNGFTVTDNPDTTGGMTNVENVELINNGSIGRTFSAKGIEGATTYTLKAGDSGIGAINLKDLSAAGITVNVDGLKSGTTSVQFASDALSGTEDSLTLGLTNVGTAPAADGDPTSVNVKTTSGLESVTINASGPNYVNLVDVDATSLAMTGSGALTIAEVNAALETFDGSAATGNVTADLTGADEIKSIVGTQGDDTFTVKSLSAVATLEGGAGNDTLWLNGFNGTLQPTVSGFETIGAENGSNLTLSGKNAQDFTAVSLRAGTVTLAKLNASAFTVNSLGTTDFATTANNATLTDAVQLTVNVEAAAGADATQTIMSTVEATNATDAVINVGANVLENGAFTFAKAQSVQLNVTGNEGISDELAGFNAKLVASAATDLTVTAGADVTLLDDSKLNKVESLSLTQNDGAFNVGNATLDALSSLTITGSGKESAATFAALGSDKNTYRLNVTADGLAAGLTLGAVVTQDDVTLDFDNVTGNVTVGAITGDDVSVLVSRLGEQSTIGNIRATGNVTVEATDNLAKTGLNIGTITVGGENVNANAAVSVILDGSAALTVGNIDASVAEKSTVTFDISDHTKGITTTSTISGNTVNVYGSELAANEFTGITANTLDFTGGLGQDSVTLAASGSKTIKATLDTGADDDTVTINGAATTETITVSGDMGGDAGDNITITAAANKTTGVNIDISKLADYAESEITGSGDAKAANASIKDTIIAGDGNDTINIAADVVADHLYTADVTLGGGDDTISYTVATGGKSVVNVTGFVEGDEIEDFTAATLTNAAGAATALTALLGSTITAADVTAVSDDGKVAFYNNNAYLFSNATFGNASGAVCLMGVTVGDTTGNITGVDFTVTSV</sequence>
<name>A0A9D2HM26_9BACT</name>
<dbReference type="AlphaFoldDB" id="A0A9D2HM26"/>
<protein>
    <submittedName>
        <fullName evidence="1">Uncharacterized protein</fullName>
    </submittedName>
</protein>
<accession>A0A9D2HM26</accession>
<organism evidence="1 2">
    <name type="scientific">Candidatus Desulfovibrio intestinavium</name>
    <dbReference type="NCBI Taxonomy" id="2838534"/>
    <lineage>
        <taxon>Bacteria</taxon>
        <taxon>Pseudomonadati</taxon>
        <taxon>Thermodesulfobacteriota</taxon>
        <taxon>Desulfovibrionia</taxon>
        <taxon>Desulfovibrionales</taxon>
        <taxon>Desulfovibrionaceae</taxon>
        <taxon>Desulfovibrio</taxon>
    </lineage>
</organism>
<evidence type="ECO:0000313" key="2">
    <source>
        <dbReference type="Proteomes" id="UP000823821"/>
    </source>
</evidence>
<reference evidence="1" key="1">
    <citation type="journal article" date="2021" name="PeerJ">
        <title>Extensive microbial diversity within the chicken gut microbiome revealed by metagenomics and culture.</title>
        <authorList>
            <person name="Gilroy R."/>
            <person name="Ravi A."/>
            <person name="Getino M."/>
            <person name="Pursley I."/>
            <person name="Horton D.L."/>
            <person name="Alikhan N.F."/>
            <person name="Baker D."/>
            <person name="Gharbi K."/>
            <person name="Hall N."/>
            <person name="Watson M."/>
            <person name="Adriaenssens E.M."/>
            <person name="Foster-Nyarko E."/>
            <person name="Jarju S."/>
            <person name="Secka A."/>
            <person name="Antonio M."/>
            <person name="Oren A."/>
            <person name="Chaudhuri R.R."/>
            <person name="La Ragione R."/>
            <person name="Hildebrand F."/>
            <person name="Pallen M.J."/>
        </authorList>
    </citation>
    <scope>NUCLEOTIDE SEQUENCE</scope>
    <source>
        <strain evidence="1">5032</strain>
    </source>
</reference>
<evidence type="ECO:0000313" key="1">
    <source>
        <dbReference type="EMBL" id="HJA79461.1"/>
    </source>
</evidence>
<reference evidence="1" key="2">
    <citation type="submission" date="2021-04" db="EMBL/GenBank/DDBJ databases">
        <authorList>
            <person name="Gilroy R."/>
        </authorList>
    </citation>
    <scope>NUCLEOTIDE SEQUENCE</scope>
    <source>
        <strain evidence="1">5032</strain>
    </source>
</reference>
<dbReference type="EMBL" id="DWZD01000044">
    <property type="protein sequence ID" value="HJA79461.1"/>
    <property type="molecule type" value="Genomic_DNA"/>
</dbReference>
<dbReference type="PRINTS" id="PR00313">
    <property type="entry name" value="CABNDNGRPT"/>
</dbReference>
<comment type="caution">
    <text evidence="1">The sequence shown here is derived from an EMBL/GenBank/DDBJ whole genome shotgun (WGS) entry which is preliminary data.</text>
</comment>
<gene>
    <name evidence="1" type="ORF">H9784_07855</name>
</gene>